<dbReference type="STRING" id="1434232.MAIT1_01632"/>
<dbReference type="SUPFAM" id="SSF48452">
    <property type="entry name" value="TPR-like"/>
    <property type="match status" value="1"/>
</dbReference>
<proteinExistence type="predicted"/>
<evidence type="ECO:0000256" key="1">
    <source>
        <dbReference type="ARBA" id="ARBA00022679"/>
    </source>
</evidence>
<dbReference type="EMBL" id="LVJN01000020">
    <property type="protein sequence ID" value="OSM01622.1"/>
    <property type="molecule type" value="Genomic_DNA"/>
</dbReference>
<dbReference type="InterPro" id="IPR026634">
    <property type="entry name" value="TPST-like"/>
</dbReference>
<dbReference type="Proteomes" id="UP000194003">
    <property type="component" value="Unassembled WGS sequence"/>
</dbReference>
<evidence type="ECO:0000313" key="4">
    <source>
        <dbReference type="Proteomes" id="UP000194003"/>
    </source>
</evidence>
<dbReference type="Gene3D" id="1.25.40.10">
    <property type="entry name" value="Tetratricopeptide repeat domain"/>
    <property type="match status" value="1"/>
</dbReference>
<dbReference type="InterPro" id="IPR011990">
    <property type="entry name" value="TPR-like_helical_dom_sf"/>
</dbReference>
<dbReference type="PROSITE" id="PS50005">
    <property type="entry name" value="TPR"/>
    <property type="match status" value="2"/>
</dbReference>
<sequence length="540" mass="59636">MKIKRRAKSKSAPAHLRAAAQESWSQVQAALAVQDLAAAERALRETLKRQAEHWPARQTLMRLLAETGRADEARVVAEESLALRPSDAALAHEIGMLLVTQGAFASAFTAFEVVARQLPHNADAQNNLGGCLREMERNDDAARYFAKALKLDPAHPHARFNMAQSLMEAGRRSEAVAALLELLKLNPEHADALRLLALWDRSAVAPEHRSALERLAARPEGVDDAAMRAGFGLAALLEAEGDYGAAFAALSRANARMRASYTYDVADDVAQHAALMAATPSLDGDPQSGVDDATPIFILGMPRSGTSLVEQILASHSHVAGGGERNDLRRVVLGGWDARGWRFPDGMQTLSNADVTRMAQEYLQRLREVASPQQARRITDKMPANYLFIGLIRRMLPNARIIHCVRDPRDVALSIFKTWFSGELPYAYDLAELGRYFAAYERLMAHWKALAPEAIYRVRYETLVAQPEAEIRQLLDFCGLPFEQACVDFHRSKRVVRTASLAQVRQPIYGGAVARWKRYGDEALRPFTEALGASDSLLDV</sequence>
<reference evidence="3 4" key="1">
    <citation type="journal article" date="2016" name="BMC Genomics">
        <title>Combined genomic and structural analyses of a cultured magnetotactic bacterium reveals its niche adaptation to a dynamic environment.</title>
        <authorList>
            <person name="Araujo A.C."/>
            <person name="Morillo V."/>
            <person name="Cypriano J."/>
            <person name="Teixeira L.C."/>
            <person name="Leao P."/>
            <person name="Lyra S."/>
            <person name="Almeida L.G."/>
            <person name="Bazylinski D.A."/>
            <person name="Vasconcellos A.T."/>
            <person name="Abreu F."/>
            <person name="Lins U."/>
        </authorList>
    </citation>
    <scope>NUCLEOTIDE SEQUENCE [LARGE SCALE GENOMIC DNA]</scope>
    <source>
        <strain evidence="3 4">IT-1</strain>
    </source>
</reference>
<dbReference type="SUPFAM" id="SSF52540">
    <property type="entry name" value="P-loop containing nucleoside triphosphate hydrolases"/>
    <property type="match status" value="1"/>
</dbReference>
<dbReference type="GO" id="GO:0008476">
    <property type="term" value="F:protein-tyrosine sulfotransferase activity"/>
    <property type="evidence" value="ECO:0007669"/>
    <property type="project" value="InterPro"/>
</dbReference>
<evidence type="ECO:0000313" key="3">
    <source>
        <dbReference type="EMBL" id="OSM01622.1"/>
    </source>
</evidence>
<dbReference type="AlphaFoldDB" id="A0A1Y2K0W9"/>
<gene>
    <name evidence="3" type="ORF">MAIT1_01632</name>
</gene>
<dbReference type="OrthoDB" id="9800698at2"/>
<accession>A0A1Y2K0W9</accession>
<feature type="repeat" description="TPR" evidence="2">
    <location>
        <begin position="156"/>
        <end position="189"/>
    </location>
</feature>
<dbReference type="SMART" id="SM00028">
    <property type="entry name" value="TPR"/>
    <property type="match status" value="3"/>
</dbReference>
<protein>
    <submittedName>
        <fullName evidence="3">Putative sulfotransferase</fullName>
    </submittedName>
</protein>
<dbReference type="Gene3D" id="3.40.50.300">
    <property type="entry name" value="P-loop containing nucleotide triphosphate hydrolases"/>
    <property type="match status" value="1"/>
</dbReference>
<feature type="repeat" description="TPR" evidence="2">
    <location>
        <begin position="122"/>
        <end position="155"/>
    </location>
</feature>
<dbReference type="Pfam" id="PF13469">
    <property type="entry name" value="Sulfotransfer_3"/>
    <property type="match status" value="1"/>
</dbReference>
<dbReference type="InterPro" id="IPR027417">
    <property type="entry name" value="P-loop_NTPase"/>
</dbReference>
<dbReference type="Pfam" id="PF14559">
    <property type="entry name" value="TPR_19"/>
    <property type="match status" value="1"/>
</dbReference>
<dbReference type="PANTHER" id="PTHR12788:SF10">
    <property type="entry name" value="PROTEIN-TYROSINE SULFOTRANSFERASE"/>
    <property type="match status" value="1"/>
</dbReference>
<dbReference type="RefSeq" id="WP_085443494.1">
    <property type="nucleotide sequence ID" value="NZ_LVJN01000020.1"/>
</dbReference>
<comment type="caution">
    <text evidence="3">The sequence shown here is derived from an EMBL/GenBank/DDBJ whole genome shotgun (WGS) entry which is preliminary data.</text>
</comment>
<keyword evidence="2" id="KW-0802">TPR repeat</keyword>
<dbReference type="PANTHER" id="PTHR12788">
    <property type="entry name" value="PROTEIN-TYROSINE SULFOTRANSFERASE 2"/>
    <property type="match status" value="1"/>
</dbReference>
<keyword evidence="1 3" id="KW-0808">Transferase</keyword>
<dbReference type="InterPro" id="IPR019734">
    <property type="entry name" value="TPR_rpt"/>
</dbReference>
<evidence type="ECO:0000256" key="2">
    <source>
        <dbReference type="PROSITE-ProRule" id="PRU00339"/>
    </source>
</evidence>
<organism evidence="3 4">
    <name type="scientific">Magnetofaba australis IT-1</name>
    <dbReference type="NCBI Taxonomy" id="1434232"/>
    <lineage>
        <taxon>Bacteria</taxon>
        <taxon>Pseudomonadati</taxon>
        <taxon>Pseudomonadota</taxon>
        <taxon>Magnetococcia</taxon>
        <taxon>Magnetococcales</taxon>
        <taxon>Magnetococcaceae</taxon>
        <taxon>Magnetofaba</taxon>
    </lineage>
</organism>
<keyword evidence="4" id="KW-1185">Reference proteome</keyword>
<name>A0A1Y2K0W9_9PROT</name>